<keyword evidence="3" id="KW-1185">Reference proteome</keyword>
<sequence length="489" mass="49939">MKRLLVALVTMVTTLTLLSVVVALVRPGPPALWASVDVLAPYNLPTWFAATVLLATTLAGLANALVAAARGRWGTRCWLAAAGASAVASLCVATGLHTRLDGLARQVVGTNALTSDWLLPAAVAGLLLATPYALLARRLRDGRRLVGALVTFGVGALGGELVARALGDAGRVLAAAAEGLQGLGAAGLLVVVVTALHATRRDTEVRLTSDLPTTAPRDLPAVPRRRRTWVLLVVVTLGLAGLSLLLTLAVPTPGPQLAPWVGYLDVDREGNVPTWWSVGLLVSAAAGHLVAGLVGRAAGARGAAGWLVTAAILAGMSLDDMTSIHERVGDLVRPEGAAAGDPGGSFSFYWVVPGAAVALLVAVAVGLLALRLRGRPRRLLVTGLGVLFLFALGLEGVQGVVLAQGTGGRVAEVLAYHLEELGENLGALLLLGAATSALALRRRGVDGDLDVRYAGAGEDGDALFAAEQDAARLAASPTEAIPVATTSRS</sequence>
<feature type="transmembrane region" description="Helical" evidence="1">
    <location>
        <begin position="274"/>
        <end position="295"/>
    </location>
</feature>
<feature type="transmembrane region" description="Helical" evidence="1">
    <location>
        <begin position="348"/>
        <end position="370"/>
    </location>
</feature>
<reference evidence="3" key="1">
    <citation type="journal article" date="2019" name="Int. J. Syst. Evol. Microbiol.">
        <title>The Global Catalogue of Microorganisms (GCM) 10K type strain sequencing project: providing services to taxonomists for standard genome sequencing and annotation.</title>
        <authorList>
            <consortium name="The Broad Institute Genomics Platform"/>
            <consortium name="The Broad Institute Genome Sequencing Center for Infectious Disease"/>
            <person name="Wu L."/>
            <person name="Ma J."/>
        </authorList>
    </citation>
    <scope>NUCLEOTIDE SEQUENCE [LARGE SCALE GENOMIC DNA]</scope>
    <source>
        <strain evidence="3">JCM 17983</strain>
    </source>
</reference>
<proteinExistence type="predicted"/>
<feature type="transmembrane region" description="Helical" evidence="1">
    <location>
        <begin position="147"/>
        <end position="166"/>
    </location>
</feature>
<keyword evidence="1" id="KW-1133">Transmembrane helix</keyword>
<keyword evidence="1" id="KW-0812">Transmembrane</keyword>
<feature type="transmembrane region" description="Helical" evidence="1">
    <location>
        <begin position="229"/>
        <end position="254"/>
    </location>
</feature>
<dbReference type="EMBL" id="BAABHQ010000011">
    <property type="protein sequence ID" value="GAA4883437.1"/>
    <property type="molecule type" value="Genomic_DNA"/>
</dbReference>
<keyword evidence="1" id="KW-0472">Membrane</keyword>
<feature type="transmembrane region" description="Helical" evidence="1">
    <location>
        <begin position="172"/>
        <end position="196"/>
    </location>
</feature>
<comment type="caution">
    <text evidence="2">The sequence shown here is derived from an EMBL/GenBank/DDBJ whole genome shotgun (WGS) entry which is preliminary data.</text>
</comment>
<feature type="transmembrane region" description="Helical" evidence="1">
    <location>
        <begin position="421"/>
        <end position="440"/>
    </location>
</feature>
<dbReference type="Proteomes" id="UP001500457">
    <property type="component" value="Unassembled WGS sequence"/>
</dbReference>
<feature type="transmembrane region" description="Helical" evidence="1">
    <location>
        <begin position="117"/>
        <end position="135"/>
    </location>
</feature>
<feature type="transmembrane region" description="Helical" evidence="1">
    <location>
        <begin position="47"/>
        <end position="66"/>
    </location>
</feature>
<dbReference type="RefSeq" id="WP_274232078.1">
    <property type="nucleotide sequence ID" value="NZ_BAABHQ010000011.1"/>
</dbReference>
<gene>
    <name evidence="2" type="ORF">GCM10023203_39140</name>
</gene>
<evidence type="ECO:0000313" key="2">
    <source>
        <dbReference type="EMBL" id="GAA4883437.1"/>
    </source>
</evidence>
<evidence type="ECO:0000256" key="1">
    <source>
        <dbReference type="SAM" id="Phobius"/>
    </source>
</evidence>
<name>A0ABP9EQV2_9PSEU</name>
<accession>A0ABP9EQV2</accession>
<protein>
    <submittedName>
        <fullName evidence="2">Uncharacterized protein</fullName>
    </submittedName>
</protein>
<feature type="transmembrane region" description="Helical" evidence="1">
    <location>
        <begin position="78"/>
        <end position="97"/>
    </location>
</feature>
<feature type="transmembrane region" description="Helical" evidence="1">
    <location>
        <begin position="302"/>
        <end position="318"/>
    </location>
</feature>
<organism evidence="2 3">
    <name type="scientific">Actinomycetospora straminea</name>
    <dbReference type="NCBI Taxonomy" id="663607"/>
    <lineage>
        <taxon>Bacteria</taxon>
        <taxon>Bacillati</taxon>
        <taxon>Actinomycetota</taxon>
        <taxon>Actinomycetes</taxon>
        <taxon>Pseudonocardiales</taxon>
        <taxon>Pseudonocardiaceae</taxon>
        <taxon>Actinomycetospora</taxon>
    </lineage>
</organism>
<evidence type="ECO:0000313" key="3">
    <source>
        <dbReference type="Proteomes" id="UP001500457"/>
    </source>
</evidence>
<feature type="transmembrane region" description="Helical" evidence="1">
    <location>
        <begin position="379"/>
        <end position="401"/>
    </location>
</feature>